<protein>
    <submittedName>
        <fullName evidence="2">Uncharacterized protein</fullName>
    </submittedName>
</protein>
<comment type="caution">
    <text evidence="2">The sequence shown here is derived from an EMBL/GenBank/DDBJ whole genome shotgun (WGS) entry which is preliminary data.</text>
</comment>
<feature type="region of interest" description="Disordered" evidence="1">
    <location>
        <begin position="94"/>
        <end position="115"/>
    </location>
</feature>
<evidence type="ECO:0000313" key="2">
    <source>
        <dbReference type="EMBL" id="GGN49539.1"/>
    </source>
</evidence>
<dbReference type="RefSeq" id="WP_188819566.1">
    <property type="nucleotide sequence ID" value="NZ_BMLK01000008.1"/>
</dbReference>
<name>A0ABQ2JQ50_9SPHN</name>
<organism evidence="2 3">
    <name type="scientific">Novosphingobium indicum</name>
    <dbReference type="NCBI Taxonomy" id="462949"/>
    <lineage>
        <taxon>Bacteria</taxon>
        <taxon>Pseudomonadati</taxon>
        <taxon>Pseudomonadota</taxon>
        <taxon>Alphaproteobacteria</taxon>
        <taxon>Sphingomonadales</taxon>
        <taxon>Sphingomonadaceae</taxon>
        <taxon>Novosphingobium</taxon>
    </lineage>
</organism>
<sequence>MAHPANITEARAMLAPFVGARLNRSRNADGYLIPRTVFVDIFTPGVAFVDADVRAVSDDGIEVSRMGGFAEVARWSDVEEIRFSGEGRPDRVLYFGDDEPEGRAAESNIPMGAAA</sequence>
<evidence type="ECO:0000313" key="3">
    <source>
        <dbReference type="Proteomes" id="UP000605099"/>
    </source>
</evidence>
<dbReference type="Proteomes" id="UP000605099">
    <property type="component" value="Unassembled WGS sequence"/>
</dbReference>
<evidence type="ECO:0000256" key="1">
    <source>
        <dbReference type="SAM" id="MobiDB-lite"/>
    </source>
</evidence>
<proteinExistence type="predicted"/>
<accession>A0ABQ2JQ50</accession>
<reference evidence="3" key="1">
    <citation type="journal article" date="2019" name="Int. J. Syst. Evol. Microbiol.">
        <title>The Global Catalogue of Microorganisms (GCM) 10K type strain sequencing project: providing services to taxonomists for standard genome sequencing and annotation.</title>
        <authorList>
            <consortium name="The Broad Institute Genomics Platform"/>
            <consortium name="The Broad Institute Genome Sequencing Center for Infectious Disease"/>
            <person name="Wu L."/>
            <person name="Ma J."/>
        </authorList>
    </citation>
    <scope>NUCLEOTIDE SEQUENCE [LARGE SCALE GENOMIC DNA]</scope>
    <source>
        <strain evidence="3">CGMCC 1.6784</strain>
    </source>
</reference>
<gene>
    <name evidence="2" type="ORF">GCM10011349_20280</name>
</gene>
<dbReference type="EMBL" id="BMLK01000008">
    <property type="protein sequence ID" value="GGN49539.1"/>
    <property type="molecule type" value="Genomic_DNA"/>
</dbReference>
<keyword evidence="3" id="KW-1185">Reference proteome</keyword>